<proteinExistence type="predicted"/>
<evidence type="ECO:0000313" key="1">
    <source>
        <dbReference type="EMBL" id="MCJ8730999.1"/>
    </source>
</evidence>
<keyword evidence="2" id="KW-1185">Reference proteome</keyword>
<dbReference type="EMBL" id="CM040977">
    <property type="protein sequence ID" value="MCJ8730999.1"/>
    <property type="molecule type" value="Genomic_DNA"/>
</dbReference>
<accession>A0ACC5Y5W4</accession>
<comment type="caution">
    <text evidence="1">The sequence shown here is derived from an EMBL/GenBank/DDBJ whole genome shotgun (WGS) entry which is preliminary data.</text>
</comment>
<reference evidence="1" key="1">
    <citation type="submission" date="2020-02" db="EMBL/GenBank/DDBJ databases">
        <title>Genome sequencing of the panga catfish, Pangasius djambal.</title>
        <authorList>
            <person name="Wen M."/>
            <person name="Zahm M."/>
            <person name="Roques C."/>
            <person name="Cabau C."/>
            <person name="Klopp C."/>
            <person name="Donnadieu C."/>
            <person name="Jouanno E."/>
            <person name="Avarre J.-C."/>
            <person name="Campet M."/>
            <person name="Ha T."/>
            <person name="Dugue R."/>
            <person name="Lampietro C."/>
            <person name="Louis A."/>
            <person name="Herpin A."/>
            <person name="Echchiki A."/>
            <person name="Berthelot C."/>
            <person name="Parey E."/>
            <person name="Roest-Crollius H."/>
            <person name="Braasch I."/>
            <person name="Postlethwait J.H."/>
            <person name="Bobe J."/>
            <person name="Montfort J."/>
            <person name="Bouchez O."/>
            <person name="Begum T."/>
            <person name="Schartl M."/>
            <person name="Gustiano R."/>
            <person name="Guiguen Y."/>
        </authorList>
    </citation>
    <scope>NUCLEOTIDE SEQUENCE</scope>
    <source>
        <strain evidence="1">Pdj_M5554</strain>
    </source>
</reference>
<sequence>MGRYTGKSCRLVFMLTMTSMFFLAEIVSGYVGNSIALVSDSFNMLSDIISLSVGLLAARVRRRSSSPRCTYGLVRVEVLGALANAVFLAAVRFSVSAQALERLAQPEAIDKPELVLVVGSIGLCINVVGLLVFQDWKCLRRKSARMTHRDSEPKSETDTESGFQQTEVDEFEDEGHHLNIRGVLLHMLNDALGSVVVVVTSALFYVWPKDPEAPCNWQCYVDPSMTLVMVAVIMPSAIPLARETASILLQIIPHNMPFNRILQDVCSLPGVLSVHDTHLWELTKGRYVASLHVRVSTELHSSLSGIKMLHRQIRDILHHVGIHSATVQLEFGDGSLEKSYCSTPCSSPSCLKVSCCPHDVARIPLCKANQLPHHKEFPINTHETSGVKIPTLSPSTHSYTDTKF</sequence>
<organism evidence="1 2">
    <name type="scientific">Pangasius djambal</name>
    <dbReference type="NCBI Taxonomy" id="1691987"/>
    <lineage>
        <taxon>Eukaryota</taxon>
        <taxon>Metazoa</taxon>
        <taxon>Chordata</taxon>
        <taxon>Craniata</taxon>
        <taxon>Vertebrata</taxon>
        <taxon>Euteleostomi</taxon>
        <taxon>Actinopterygii</taxon>
        <taxon>Neopterygii</taxon>
        <taxon>Teleostei</taxon>
        <taxon>Ostariophysi</taxon>
        <taxon>Siluriformes</taxon>
        <taxon>Pangasiidae</taxon>
        <taxon>Pangasius</taxon>
    </lineage>
</organism>
<protein>
    <submittedName>
        <fullName evidence="1">Uncharacterized protein</fullName>
    </submittedName>
</protein>
<gene>
    <name evidence="1" type="ORF">PDJAM_G00190770</name>
</gene>
<dbReference type="Proteomes" id="UP000830395">
    <property type="component" value="Chromosome 3"/>
</dbReference>
<evidence type="ECO:0000313" key="2">
    <source>
        <dbReference type="Proteomes" id="UP000830395"/>
    </source>
</evidence>
<name>A0ACC5Y5W4_9TELE</name>